<feature type="chain" id="PRO_5046014637" evidence="1">
    <location>
        <begin position="19"/>
        <end position="125"/>
    </location>
</feature>
<evidence type="ECO:0000313" key="2">
    <source>
        <dbReference type="EMBL" id="UQX11578.1"/>
    </source>
</evidence>
<name>A0ABY4QKS4_9MYCO</name>
<protein>
    <submittedName>
        <fullName evidence="2">DUF3060 domain-containing protein</fullName>
    </submittedName>
</protein>
<dbReference type="EMBL" id="CP097320">
    <property type="protein sequence ID" value="UQX11578.1"/>
    <property type="molecule type" value="Genomic_DNA"/>
</dbReference>
<proteinExistence type="predicted"/>
<accession>A0ABY4QKS4</accession>
<gene>
    <name evidence="2" type="ORF">M5I08_03585</name>
</gene>
<reference evidence="2" key="1">
    <citation type="submission" date="2022-05" db="EMBL/GenBank/DDBJ databases">
        <title>A methanotrophic Mycobacterium dominates a cave microbial ecosystem.</title>
        <authorList>
            <person name="Van Spanning R.J.M."/>
            <person name="Guan Q."/>
            <person name="Melkonian C."/>
            <person name="Gallant J."/>
            <person name="Polerecky L."/>
            <person name="Flot J.-F."/>
            <person name="Brandt B.W."/>
            <person name="Braster M."/>
            <person name="Iturbe Espinoza P."/>
            <person name="Aerts J."/>
            <person name="Meima-Franke M."/>
            <person name="Piersma S.R."/>
            <person name="Bunduc C."/>
            <person name="Ummels R."/>
            <person name="Pain A."/>
            <person name="Fleming E.J."/>
            <person name="van der Wel N."/>
            <person name="Gherman V.D."/>
            <person name="Sarbu S.M."/>
            <person name="Bodelier P.L.E."/>
            <person name="Bitter W."/>
        </authorList>
    </citation>
    <scope>NUCLEOTIDE SEQUENCE</scope>
    <source>
        <strain evidence="2">Sulfur Cave</strain>
    </source>
</reference>
<evidence type="ECO:0000313" key="3">
    <source>
        <dbReference type="Proteomes" id="UP001056610"/>
    </source>
</evidence>
<dbReference type="InterPro" id="IPR021417">
    <property type="entry name" value="DUF3060"/>
</dbReference>
<evidence type="ECO:0000256" key="1">
    <source>
        <dbReference type="SAM" id="SignalP"/>
    </source>
</evidence>
<keyword evidence="3" id="KW-1185">Reference proteome</keyword>
<feature type="signal peptide" evidence="1">
    <location>
        <begin position="1"/>
        <end position="18"/>
    </location>
</feature>
<sequence length="125" mass="13281">MRWTLVCRALAAFGIAMAFMLAAGAPTRHATNGDTHVAGEGLEETVDCNGATLFADGTRNVVNALRSCWAVTVMGSSHTVVVDNVAHDIIVYGDNESVCYKSGQPLVWDRGRELGTTNRISQIAG</sequence>
<dbReference type="RefSeq" id="WP_219070265.1">
    <property type="nucleotide sequence ID" value="NZ_CAJUXY010000082.1"/>
</dbReference>
<organism evidence="2 3">
    <name type="scientific">Candidatus Mycobacterium methanotrophicum</name>
    <dbReference type="NCBI Taxonomy" id="2943498"/>
    <lineage>
        <taxon>Bacteria</taxon>
        <taxon>Bacillati</taxon>
        <taxon>Actinomycetota</taxon>
        <taxon>Actinomycetes</taxon>
        <taxon>Mycobacteriales</taxon>
        <taxon>Mycobacteriaceae</taxon>
        <taxon>Mycobacterium</taxon>
    </lineage>
</organism>
<keyword evidence="1" id="KW-0732">Signal</keyword>
<dbReference type="Pfam" id="PF11259">
    <property type="entry name" value="DUF3060"/>
    <property type="match status" value="1"/>
</dbReference>
<dbReference type="Proteomes" id="UP001056610">
    <property type="component" value="Chromosome"/>
</dbReference>